<reference evidence="1" key="1">
    <citation type="submission" date="2021-05" db="EMBL/GenBank/DDBJ databases">
        <title>Complete genome sequence of the cellulolytic planctomycete Telmatocola sphagniphila SP2T and characterization of the first cellulase from planctomycetes.</title>
        <authorList>
            <person name="Rakitin A.L."/>
            <person name="Beletsky A.V."/>
            <person name="Naumoff D.G."/>
            <person name="Kulichevskaya I.S."/>
            <person name="Mardanov A.V."/>
            <person name="Ravin N.V."/>
            <person name="Dedysh S.N."/>
        </authorList>
    </citation>
    <scope>NUCLEOTIDE SEQUENCE</scope>
    <source>
        <strain evidence="1">SP2T</strain>
    </source>
</reference>
<evidence type="ECO:0000313" key="1">
    <source>
        <dbReference type="EMBL" id="QVL30188.1"/>
    </source>
</evidence>
<dbReference type="EMBL" id="CP074694">
    <property type="protein sequence ID" value="QVL30188.1"/>
    <property type="molecule type" value="Genomic_DNA"/>
</dbReference>
<keyword evidence="2" id="KW-1185">Reference proteome</keyword>
<evidence type="ECO:0000313" key="2">
    <source>
        <dbReference type="Proteomes" id="UP000676194"/>
    </source>
</evidence>
<proteinExistence type="predicted"/>
<dbReference type="AlphaFoldDB" id="A0A8E6EW41"/>
<accession>A0A8E6EW41</accession>
<dbReference type="RefSeq" id="WP_213494072.1">
    <property type="nucleotide sequence ID" value="NZ_CP074694.1"/>
</dbReference>
<name>A0A8E6EW41_9BACT</name>
<organism evidence="1 2">
    <name type="scientific">Telmatocola sphagniphila</name>
    <dbReference type="NCBI Taxonomy" id="1123043"/>
    <lineage>
        <taxon>Bacteria</taxon>
        <taxon>Pseudomonadati</taxon>
        <taxon>Planctomycetota</taxon>
        <taxon>Planctomycetia</taxon>
        <taxon>Gemmatales</taxon>
        <taxon>Gemmataceae</taxon>
    </lineage>
</organism>
<protein>
    <submittedName>
        <fullName evidence="1">Uncharacterized protein</fullName>
    </submittedName>
</protein>
<dbReference type="Proteomes" id="UP000676194">
    <property type="component" value="Chromosome"/>
</dbReference>
<gene>
    <name evidence="1" type="ORF">KIH39_15140</name>
</gene>
<sequence>MKVEVSVSHVLGNGYTLQLISVNITQKIGFMNASVSIGSGAFQAVAPAVIPSPASATFETSDNAKLQVAYHVKVTATFKDNLGNTKTLTDEADNLTGLKP</sequence>
<dbReference type="KEGG" id="tsph:KIH39_15140"/>